<dbReference type="GO" id="GO:0008253">
    <property type="term" value="F:5'-nucleotidase activity"/>
    <property type="evidence" value="ECO:0007669"/>
    <property type="project" value="TreeGrafter"/>
</dbReference>
<reference evidence="6 7" key="1">
    <citation type="submission" date="2013-05" db="EMBL/GenBank/DDBJ databases">
        <title>Genome assembly of Chondromyces apiculatus DSM 436.</title>
        <authorList>
            <person name="Sharma G."/>
            <person name="Khatri I."/>
            <person name="Kaur C."/>
            <person name="Mayilraj S."/>
            <person name="Subramanian S."/>
        </authorList>
    </citation>
    <scope>NUCLEOTIDE SEQUENCE [LARGE SCALE GENOMIC DNA]</scope>
    <source>
        <strain evidence="6 7">DSM 436</strain>
    </source>
</reference>
<evidence type="ECO:0000256" key="1">
    <source>
        <dbReference type="ARBA" id="ARBA00022729"/>
    </source>
</evidence>
<dbReference type="InterPro" id="IPR036907">
    <property type="entry name" value="5'-Nucleotdase_C_sf"/>
</dbReference>
<dbReference type="Pfam" id="PF00149">
    <property type="entry name" value="Metallophos"/>
    <property type="match status" value="1"/>
</dbReference>
<feature type="domain" description="5'-Nucleotidase C-terminal" evidence="5">
    <location>
        <begin position="417"/>
        <end position="586"/>
    </location>
</feature>
<feature type="region of interest" description="Disordered" evidence="3">
    <location>
        <begin position="39"/>
        <end position="90"/>
    </location>
</feature>
<dbReference type="PRINTS" id="PR01607">
    <property type="entry name" value="APYRASEFAMLY"/>
</dbReference>
<dbReference type="GO" id="GO:0008768">
    <property type="term" value="F:UDP-sugar diphosphatase activity"/>
    <property type="evidence" value="ECO:0007669"/>
    <property type="project" value="TreeGrafter"/>
</dbReference>
<sequence>MRTPSIATEPSASRAFRIGVVAGGLFLWTCMLTQPGCGDDGTGPSSTMTTTTTTSSGEGGEGGEGGHGGENAGGHGGEGGRGEGGQGGAGGMAQLQILAFNDLHGNLEPPGGSSGRIQEPDGTNVLAGGVAFLASRIDALRAQNPNTVVVSAGDLIGASPLTSALFHDEPTIEAMNLVGLDFNGVGNHEFDQGSSELVRMQTGGCSPVDGCSDGNPFPGASFKFLSANVFVDEATNKTLFPPYGVREVDGVNVAFVGMTLEGTATIVSPLGVSGLSFHDEAETVNALVPELRAQGIEAIVVLLHEGGQPTGSYNECPGISGPVVQIVEAMDPAVDVVVSGHTHQAYTCVINGKLVTSAASYGRLVTDIDLTLDRATGDVVEAQAENVIVRREQPDVVLEDFVSLYKDLAAPLATLPVGNISADLTIIPDAAGQTTLGFVIADAMLEATEGPLLGGAQIAFMNPGGVRASLLYAAAQGEETSGIVTYGEVFTVQPFGNNLVVLTLTGAQLKALLEQQFIPDGNGGFEVSILHPSAGFTYSFSASAPLGARIDASSLRLEGTPIDPAQSYRVTVNSFNASGGDGTTVLLQGTDRVGGALDLDATRAYITAHAPVSPPALDRITLLP</sequence>
<dbReference type="STRING" id="1192034.CAP_2635"/>
<evidence type="ECO:0000313" key="7">
    <source>
        <dbReference type="Proteomes" id="UP000019678"/>
    </source>
</evidence>
<dbReference type="Gene3D" id="3.90.780.10">
    <property type="entry name" value="5'-Nucleotidase, C-terminal domain"/>
    <property type="match status" value="1"/>
</dbReference>
<dbReference type="Gene3D" id="3.60.21.10">
    <property type="match status" value="1"/>
</dbReference>
<evidence type="ECO:0000259" key="5">
    <source>
        <dbReference type="Pfam" id="PF02872"/>
    </source>
</evidence>
<dbReference type="SUPFAM" id="SSF55816">
    <property type="entry name" value="5'-nucleotidase (syn. UDP-sugar hydrolase), C-terminal domain"/>
    <property type="match status" value="1"/>
</dbReference>
<organism evidence="6 7">
    <name type="scientific">Chondromyces apiculatus DSM 436</name>
    <dbReference type="NCBI Taxonomy" id="1192034"/>
    <lineage>
        <taxon>Bacteria</taxon>
        <taxon>Pseudomonadati</taxon>
        <taxon>Myxococcota</taxon>
        <taxon>Polyangia</taxon>
        <taxon>Polyangiales</taxon>
        <taxon>Polyangiaceae</taxon>
        <taxon>Chondromyces</taxon>
    </lineage>
</organism>
<dbReference type="PANTHER" id="PTHR11575">
    <property type="entry name" value="5'-NUCLEOTIDASE-RELATED"/>
    <property type="match status" value="1"/>
</dbReference>
<comment type="caution">
    <text evidence="6">The sequence shown here is derived from an EMBL/GenBank/DDBJ whole genome shotgun (WGS) entry which is preliminary data.</text>
</comment>
<gene>
    <name evidence="6" type="ORF">CAP_2635</name>
</gene>
<protein>
    <submittedName>
        <fullName evidence="6">5'-nucleotidase</fullName>
    </submittedName>
</protein>
<evidence type="ECO:0000256" key="2">
    <source>
        <dbReference type="RuleBase" id="RU362119"/>
    </source>
</evidence>
<dbReference type="AlphaFoldDB" id="A0A017THP4"/>
<dbReference type="GO" id="GO:0000166">
    <property type="term" value="F:nucleotide binding"/>
    <property type="evidence" value="ECO:0007669"/>
    <property type="project" value="UniProtKB-KW"/>
</dbReference>
<dbReference type="Proteomes" id="UP000019678">
    <property type="component" value="Unassembled WGS sequence"/>
</dbReference>
<dbReference type="InterPro" id="IPR029052">
    <property type="entry name" value="Metallo-depent_PP-like"/>
</dbReference>
<dbReference type="Pfam" id="PF02872">
    <property type="entry name" value="5_nucleotid_C"/>
    <property type="match status" value="1"/>
</dbReference>
<evidence type="ECO:0000259" key="4">
    <source>
        <dbReference type="Pfam" id="PF00149"/>
    </source>
</evidence>
<feature type="compositionally biased region" description="Low complexity" evidence="3">
    <location>
        <begin position="42"/>
        <end position="56"/>
    </location>
</feature>
<dbReference type="GO" id="GO:0009166">
    <property type="term" value="P:nucleotide catabolic process"/>
    <property type="evidence" value="ECO:0007669"/>
    <property type="project" value="InterPro"/>
</dbReference>
<name>A0A017THP4_9BACT</name>
<feature type="domain" description="Calcineurin-like phosphoesterase" evidence="4">
    <location>
        <begin position="96"/>
        <end position="344"/>
    </location>
</feature>
<keyword evidence="2" id="KW-0547">Nucleotide-binding</keyword>
<accession>A0A017THP4</accession>
<dbReference type="GO" id="GO:0030288">
    <property type="term" value="C:outer membrane-bounded periplasmic space"/>
    <property type="evidence" value="ECO:0007669"/>
    <property type="project" value="TreeGrafter"/>
</dbReference>
<comment type="similarity">
    <text evidence="2">Belongs to the 5'-nucleotidase family.</text>
</comment>
<dbReference type="RefSeq" id="WP_052373916.1">
    <property type="nucleotide sequence ID" value="NZ_ASRX01000002.1"/>
</dbReference>
<evidence type="ECO:0000256" key="3">
    <source>
        <dbReference type="SAM" id="MobiDB-lite"/>
    </source>
</evidence>
<dbReference type="eggNOG" id="COG0737">
    <property type="taxonomic scope" value="Bacteria"/>
</dbReference>
<feature type="compositionally biased region" description="Gly residues" evidence="3">
    <location>
        <begin position="57"/>
        <end position="90"/>
    </location>
</feature>
<evidence type="ECO:0000313" key="6">
    <source>
        <dbReference type="EMBL" id="EYF08774.1"/>
    </source>
</evidence>
<keyword evidence="1" id="KW-0732">Signal</keyword>
<keyword evidence="7" id="KW-1185">Reference proteome</keyword>
<keyword evidence="2" id="KW-0378">Hydrolase</keyword>
<dbReference type="InterPro" id="IPR008334">
    <property type="entry name" value="5'-Nucleotdase_C"/>
</dbReference>
<dbReference type="InterPro" id="IPR004843">
    <property type="entry name" value="Calcineurin-like_PHP"/>
</dbReference>
<dbReference type="PANTHER" id="PTHR11575:SF24">
    <property type="entry name" value="5'-NUCLEOTIDASE"/>
    <property type="match status" value="1"/>
</dbReference>
<proteinExistence type="inferred from homology"/>
<dbReference type="SUPFAM" id="SSF56300">
    <property type="entry name" value="Metallo-dependent phosphatases"/>
    <property type="match status" value="1"/>
</dbReference>
<dbReference type="EMBL" id="ASRX01000002">
    <property type="protein sequence ID" value="EYF08774.1"/>
    <property type="molecule type" value="Genomic_DNA"/>
</dbReference>
<dbReference type="InterPro" id="IPR006179">
    <property type="entry name" value="5_nucleotidase/apyrase"/>
</dbReference>